<evidence type="ECO:0000256" key="1">
    <source>
        <dbReference type="ARBA" id="ARBA00004651"/>
    </source>
</evidence>
<evidence type="ECO:0000256" key="10">
    <source>
        <dbReference type="ARBA" id="ARBA00023224"/>
    </source>
</evidence>
<dbReference type="InterPro" id="IPR005390">
    <property type="entry name" value="NeuromedU_rcpt"/>
</dbReference>
<evidence type="ECO:0000256" key="7">
    <source>
        <dbReference type="ARBA" id="ARBA00023157"/>
    </source>
</evidence>
<keyword evidence="5 11" id="KW-0297">G-protein coupled receptor</keyword>
<dbReference type="CDD" id="cd15134">
    <property type="entry name" value="7tmA_capaR"/>
    <property type="match status" value="1"/>
</dbReference>
<feature type="transmembrane region" description="Helical" evidence="12">
    <location>
        <begin position="330"/>
        <end position="353"/>
    </location>
</feature>
<dbReference type="PRINTS" id="PR00237">
    <property type="entry name" value="GPCRRHODOPSN"/>
</dbReference>
<keyword evidence="6 12" id="KW-0472">Membrane</keyword>
<reference evidence="14 15" key="1">
    <citation type="journal article" date="2017" name="Nat. Ecol. Evol.">
        <title>Scallop genome provides insights into evolution of bilaterian karyotype and development.</title>
        <authorList>
            <person name="Wang S."/>
            <person name="Zhang J."/>
            <person name="Jiao W."/>
            <person name="Li J."/>
            <person name="Xun X."/>
            <person name="Sun Y."/>
            <person name="Guo X."/>
            <person name="Huan P."/>
            <person name="Dong B."/>
            <person name="Zhang L."/>
            <person name="Hu X."/>
            <person name="Sun X."/>
            <person name="Wang J."/>
            <person name="Zhao C."/>
            <person name="Wang Y."/>
            <person name="Wang D."/>
            <person name="Huang X."/>
            <person name="Wang R."/>
            <person name="Lv J."/>
            <person name="Li Y."/>
            <person name="Zhang Z."/>
            <person name="Liu B."/>
            <person name="Lu W."/>
            <person name="Hui Y."/>
            <person name="Liang J."/>
            <person name="Zhou Z."/>
            <person name="Hou R."/>
            <person name="Li X."/>
            <person name="Liu Y."/>
            <person name="Li H."/>
            <person name="Ning X."/>
            <person name="Lin Y."/>
            <person name="Zhao L."/>
            <person name="Xing Q."/>
            <person name="Dou J."/>
            <person name="Li Y."/>
            <person name="Mao J."/>
            <person name="Guo H."/>
            <person name="Dou H."/>
            <person name="Li T."/>
            <person name="Mu C."/>
            <person name="Jiang W."/>
            <person name="Fu Q."/>
            <person name="Fu X."/>
            <person name="Miao Y."/>
            <person name="Liu J."/>
            <person name="Yu Q."/>
            <person name="Li R."/>
            <person name="Liao H."/>
            <person name="Li X."/>
            <person name="Kong Y."/>
            <person name="Jiang Z."/>
            <person name="Chourrout D."/>
            <person name="Li R."/>
            <person name="Bao Z."/>
        </authorList>
    </citation>
    <scope>NUCLEOTIDE SEQUENCE [LARGE SCALE GENOMIC DNA]</scope>
    <source>
        <strain evidence="14 15">PY_sf001</strain>
    </source>
</reference>
<evidence type="ECO:0000256" key="3">
    <source>
        <dbReference type="ARBA" id="ARBA00022692"/>
    </source>
</evidence>
<dbReference type="InterPro" id="IPR017452">
    <property type="entry name" value="GPCR_Rhodpsn_7TM"/>
</dbReference>
<evidence type="ECO:0000313" key="14">
    <source>
        <dbReference type="EMBL" id="OWF37637.1"/>
    </source>
</evidence>
<keyword evidence="14" id="KW-0527">Neuropeptide</keyword>
<name>A0A210PMD5_MIZYE</name>
<keyword evidence="9" id="KW-0325">Glycoprotein</keyword>
<keyword evidence="10 11" id="KW-0807">Transducer</keyword>
<feature type="transmembrane region" description="Helical" evidence="12">
    <location>
        <begin position="76"/>
        <end position="94"/>
    </location>
</feature>
<organism evidence="14 15">
    <name type="scientific">Mizuhopecten yessoensis</name>
    <name type="common">Japanese scallop</name>
    <name type="synonym">Patinopecten yessoensis</name>
    <dbReference type="NCBI Taxonomy" id="6573"/>
    <lineage>
        <taxon>Eukaryota</taxon>
        <taxon>Metazoa</taxon>
        <taxon>Spiralia</taxon>
        <taxon>Lophotrochozoa</taxon>
        <taxon>Mollusca</taxon>
        <taxon>Bivalvia</taxon>
        <taxon>Autobranchia</taxon>
        <taxon>Pteriomorphia</taxon>
        <taxon>Pectinida</taxon>
        <taxon>Pectinoidea</taxon>
        <taxon>Pectinidae</taxon>
        <taxon>Mizuhopecten</taxon>
    </lineage>
</organism>
<dbReference type="InterPro" id="IPR000276">
    <property type="entry name" value="GPCR_Rhodpsn"/>
</dbReference>
<dbReference type="Gene3D" id="1.20.1070.10">
    <property type="entry name" value="Rhodopsin 7-helix transmembrane proteins"/>
    <property type="match status" value="1"/>
</dbReference>
<evidence type="ECO:0000256" key="8">
    <source>
        <dbReference type="ARBA" id="ARBA00023170"/>
    </source>
</evidence>
<dbReference type="OrthoDB" id="5962705at2759"/>
<accession>A0A210PMD5</accession>
<feature type="transmembrane region" description="Helical" evidence="12">
    <location>
        <begin position="39"/>
        <end position="64"/>
    </location>
</feature>
<dbReference type="GO" id="GO:0005886">
    <property type="term" value="C:plasma membrane"/>
    <property type="evidence" value="ECO:0007669"/>
    <property type="project" value="UniProtKB-SubCell"/>
</dbReference>
<evidence type="ECO:0000256" key="12">
    <source>
        <dbReference type="SAM" id="Phobius"/>
    </source>
</evidence>
<evidence type="ECO:0000256" key="4">
    <source>
        <dbReference type="ARBA" id="ARBA00022989"/>
    </source>
</evidence>
<comment type="similarity">
    <text evidence="11">Belongs to the G-protein coupled receptor 1 family.</text>
</comment>
<dbReference type="EMBL" id="NEDP02005585">
    <property type="protein sequence ID" value="OWF37637.1"/>
    <property type="molecule type" value="Genomic_DNA"/>
</dbReference>
<dbReference type="PROSITE" id="PS00237">
    <property type="entry name" value="G_PROTEIN_RECEP_F1_1"/>
    <property type="match status" value="1"/>
</dbReference>
<evidence type="ECO:0000256" key="11">
    <source>
        <dbReference type="RuleBase" id="RU000688"/>
    </source>
</evidence>
<evidence type="ECO:0000256" key="6">
    <source>
        <dbReference type="ARBA" id="ARBA00023136"/>
    </source>
</evidence>
<keyword evidence="7" id="KW-1015">Disulfide bond</keyword>
<evidence type="ECO:0000256" key="2">
    <source>
        <dbReference type="ARBA" id="ARBA00022475"/>
    </source>
</evidence>
<sequence>MSANSSIVSGNGTNASEMFNEETYLAERLGDRHAPLSSLVILFVVYGGILITGTVGNICTCIVIARNRTMHTATNYYLFSLAVSDLITLLLALPPELYGFWEAYPWRFDIGFCIMKSFISEMTSYASVLTITAFTIERFAAICHPMRFQTLSSLPRAMKVIFVIWIIASVIALPYPLHTRTFYVAFDPVTSEPIQDSLVCNIPYKWHKRMTYMFQVSTFVFFVLPMIIIIVMYVRIGITLNKTDSLVGDQKKKPKVSNWVSKKGGSQVKNGNSLQVPFNVTKARKAVLKMLFAVVIAFFACWAPFHSQRLMTIYVKQHQWTKELYTVQDYLFYISGALYFFNSTINPILYNLMSKKYQQAFKRTLCNCTRMKEYDINTSFQGSNSPNRERTQHIHYCRISKMDKSHAHGPVSAAVDASL</sequence>
<dbReference type="Proteomes" id="UP000242188">
    <property type="component" value="Unassembled WGS sequence"/>
</dbReference>
<keyword evidence="4 12" id="KW-1133">Transmembrane helix</keyword>
<comment type="subcellular location">
    <subcellularLocation>
        <location evidence="1">Cell membrane</location>
        <topology evidence="1">Multi-pass membrane protein</topology>
    </subcellularLocation>
</comment>
<evidence type="ECO:0000313" key="15">
    <source>
        <dbReference type="Proteomes" id="UP000242188"/>
    </source>
</evidence>
<feature type="transmembrane region" description="Helical" evidence="12">
    <location>
        <begin position="286"/>
        <end position="305"/>
    </location>
</feature>
<feature type="transmembrane region" description="Helical" evidence="12">
    <location>
        <begin position="157"/>
        <end position="177"/>
    </location>
</feature>
<keyword evidence="15" id="KW-1185">Reference proteome</keyword>
<comment type="caution">
    <text evidence="14">The sequence shown here is derived from an EMBL/GenBank/DDBJ whole genome shotgun (WGS) entry which is preliminary data.</text>
</comment>
<dbReference type="PROSITE" id="PS50262">
    <property type="entry name" value="G_PROTEIN_RECEP_F1_2"/>
    <property type="match status" value="1"/>
</dbReference>
<proteinExistence type="inferred from homology"/>
<dbReference type="GO" id="GO:0001607">
    <property type="term" value="F:neuromedin U receptor activity"/>
    <property type="evidence" value="ECO:0007669"/>
    <property type="project" value="InterPro"/>
</dbReference>
<keyword evidence="3 11" id="KW-0812">Transmembrane</keyword>
<keyword evidence="2" id="KW-1003">Cell membrane</keyword>
<dbReference type="SUPFAM" id="SSF81321">
    <property type="entry name" value="Family A G protein-coupled receptor-like"/>
    <property type="match status" value="1"/>
</dbReference>
<dbReference type="PRINTS" id="PR01565">
    <property type="entry name" value="NEUROMEDINUR"/>
</dbReference>
<dbReference type="PANTHER" id="PTHR24243:SF208">
    <property type="entry name" value="PYROKININ-1 RECEPTOR"/>
    <property type="match status" value="1"/>
</dbReference>
<protein>
    <submittedName>
        <fullName evidence="14">Neuropeptides capa receptor</fullName>
    </submittedName>
</protein>
<evidence type="ECO:0000259" key="13">
    <source>
        <dbReference type="PROSITE" id="PS50262"/>
    </source>
</evidence>
<dbReference type="Pfam" id="PF00001">
    <property type="entry name" value="7tm_1"/>
    <property type="match status" value="1"/>
</dbReference>
<keyword evidence="8 11" id="KW-0675">Receptor</keyword>
<feature type="domain" description="G-protein coupled receptors family 1 profile" evidence="13">
    <location>
        <begin position="56"/>
        <end position="350"/>
    </location>
</feature>
<dbReference type="AlphaFoldDB" id="A0A210PMD5"/>
<feature type="transmembrane region" description="Helical" evidence="12">
    <location>
        <begin position="212"/>
        <end position="234"/>
    </location>
</feature>
<evidence type="ECO:0000256" key="5">
    <source>
        <dbReference type="ARBA" id="ARBA00023040"/>
    </source>
</evidence>
<dbReference type="PANTHER" id="PTHR24243">
    <property type="entry name" value="G-PROTEIN COUPLED RECEPTOR"/>
    <property type="match status" value="1"/>
</dbReference>
<gene>
    <name evidence="14" type="ORF">KP79_PYT07898</name>
</gene>
<evidence type="ECO:0000256" key="9">
    <source>
        <dbReference type="ARBA" id="ARBA00023180"/>
    </source>
</evidence>
<feature type="transmembrane region" description="Helical" evidence="12">
    <location>
        <begin position="114"/>
        <end position="136"/>
    </location>
</feature>